<reference evidence="2" key="1">
    <citation type="journal article" date="2016" name="Nat. Genet.">
        <title>A high-quality carrot genome assembly provides new insights into carotenoid accumulation and asterid genome evolution.</title>
        <authorList>
            <person name="Iorizzo M."/>
            <person name="Ellison S."/>
            <person name="Senalik D."/>
            <person name="Zeng P."/>
            <person name="Satapoomin P."/>
            <person name="Huang J."/>
            <person name="Bowman M."/>
            <person name="Iovene M."/>
            <person name="Sanseverino W."/>
            <person name="Cavagnaro P."/>
            <person name="Yildiz M."/>
            <person name="Macko-Podgorni A."/>
            <person name="Moranska E."/>
            <person name="Grzebelus E."/>
            <person name="Grzebelus D."/>
            <person name="Ashrafi H."/>
            <person name="Zheng Z."/>
            <person name="Cheng S."/>
            <person name="Spooner D."/>
            <person name="Van Deynze A."/>
            <person name="Simon P."/>
        </authorList>
    </citation>
    <scope>NUCLEOTIDE SEQUENCE</scope>
    <source>
        <tissue evidence="2">Leaf</tissue>
    </source>
</reference>
<organism evidence="2 3">
    <name type="scientific">Daucus carota subsp. sativus</name>
    <name type="common">Carrot</name>
    <dbReference type="NCBI Taxonomy" id="79200"/>
    <lineage>
        <taxon>Eukaryota</taxon>
        <taxon>Viridiplantae</taxon>
        <taxon>Streptophyta</taxon>
        <taxon>Embryophyta</taxon>
        <taxon>Tracheophyta</taxon>
        <taxon>Spermatophyta</taxon>
        <taxon>Magnoliopsida</taxon>
        <taxon>eudicotyledons</taxon>
        <taxon>Gunneridae</taxon>
        <taxon>Pentapetalae</taxon>
        <taxon>asterids</taxon>
        <taxon>campanulids</taxon>
        <taxon>Apiales</taxon>
        <taxon>Apiaceae</taxon>
        <taxon>Apioideae</taxon>
        <taxon>Scandiceae</taxon>
        <taxon>Daucinae</taxon>
        <taxon>Daucus</taxon>
        <taxon>Daucus sect. Daucus</taxon>
    </lineage>
</organism>
<protein>
    <submittedName>
        <fullName evidence="2">Uncharacterized protein</fullName>
    </submittedName>
</protein>
<name>A0AAF1BFP7_DAUCS</name>
<gene>
    <name evidence="2" type="ORF">DCAR_0934709</name>
</gene>
<dbReference type="Proteomes" id="UP000077755">
    <property type="component" value="Chromosome 9"/>
</dbReference>
<feature type="signal peptide" evidence="1">
    <location>
        <begin position="1"/>
        <end position="21"/>
    </location>
</feature>
<proteinExistence type="predicted"/>
<evidence type="ECO:0000313" key="2">
    <source>
        <dbReference type="EMBL" id="WOH15172.1"/>
    </source>
</evidence>
<reference evidence="2" key="2">
    <citation type="submission" date="2022-03" db="EMBL/GenBank/DDBJ databases">
        <title>Draft title - Genomic analysis of global carrot germplasm unveils the trajectory of domestication and the origin of high carotenoid orange carrot.</title>
        <authorList>
            <person name="Iorizzo M."/>
            <person name="Ellison S."/>
            <person name="Senalik D."/>
            <person name="Macko-Podgorni A."/>
            <person name="Grzebelus D."/>
            <person name="Bostan H."/>
            <person name="Rolling W."/>
            <person name="Curaba J."/>
            <person name="Simon P."/>
        </authorList>
    </citation>
    <scope>NUCLEOTIDE SEQUENCE</scope>
    <source>
        <tissue evidence="2">Leaf</tissue>
    </source>
</reference>
<sequence>MVSQKMVFIFVLLITTANALGGKFKYEILDAGENKCFHQICDGSFNDKTCYVAICSIQGYKFGECLPIIPGNSQKFCCCHN</sequence>
<accession>A0AAF1BFP7</accession>
<keyword evidence="1" id="KW-0732">Signal</keyword>
<keyword evidence="3" id="KW-1185">Reference proteome</keyword>
<evidence type="ECO:0000313" key="3">
    <source>
        <dbReference type="Proteomes" id="UP000077755"/>
    </source>
</evidence>
<dbReference type="AlphaFoldDB" id="A0AAF1BFP7"/>
<evidence type="ECO:0000256" key="1">
    <source>
        <dbReference type="SAM" id="SignalP"/>
    </source>
</evidence>
<dbReference type="EMBL" id="CP093351">
    <property type="protein sequence ID" value="WOH15172.1"/>
    <property type="molecule type" value="Genomic_DNA"/>
</dbReference>
<feature type="chain" id="PRO_5042061220" evidence="1">
    <location>
        <begin position="22"/>
        <end position="81"/>
    </location>
</feature>